<dbReference type="GO" id="GO:0004175">
    <property type="term" value="F:endopeptidase activity"/>
    <property type="evidence" value="ECO:0007669"/>
    <property type="project" value="UniProtKB-ARBA"/>
</dbReference>
<keyword evidence="1" id="KW-1133">Transmembrane helix</keyword>
<keyword evidence="3" id="KW-0645">Protease</keyword>
<evidence type="ECO:0000259" key="2">
    <source>
        <dbReference type="Pfam" id="PF02517"/>
    </source>
</evidence>
<evidence type="ECO:0000313" key="3">
    <source>
        <dbReference type="EMBL" id="MCG3418908.1"/>
    </source>
</evidence>
<feature type="transmembrane region" description="Helical" evidence="1">
    <location>
        <begin position="197"/>
        <end position="219"/>
    </location>
</feature>
<keyword evidence="3" id="KW-0378">Hydrolase</keyword>
<feature type="transmembrane region" description="Helical" evidence="1">
    <location>
        <begin position="172"/>
        <end position="190"/>
    </location>
</feature>
<feature type="transmembrane region" description="Helical" evidence="1">
    <location>
        <begin position="30"/>
        <end position="49"/>
    </location>
</feature>
<dbReference type="Proteomes" id="UP001199631">
    <property type="component" value="Unassembled WGS sequence"/>
</dbReference>
<organism evidence="3 4">
    <name type="scientific">Oceanobacillus jordanicus</name>
    <dbReference type="NCBI Taxonomy" id="2867266"/>
    <lineage>
        <taxon>Bacteria</taxon>
        <taxon>Bacillati</taxon>
        <taxon>Bacillota</taxon>
        <taxon>Bacilli</taxon>
        <taxon>Bacillales</taxon>
        <taxon>Bacillaceae</taxon>
        <taxon>Oceanobacillus</taxon>
    </lineage>
</organism>
<accession>A0AAW5B5T1</accession>
<name>A0AAW5B5T1_9BACI</name>
<gene>
    <name evidence="3" type="ORF">K3T81_07090</name>
</gene>
<proteinExistence type="predicted"/>
<feature type="transmembrane region" description="Helical" evidence="1">
    <location>
        <begin position="70"/>
        <end position="91"/>
    </location>
</feature>
<protein>
    <submittedName>
        <fullName evidence="3">CPBP family intramembrane metalloprotease</fullName>
    </submittedName>
</protein>
<keyword evidence="3" id="KW-0482">Metalloprotease</keyword>
<reference evidence="3 4" key="1">
    <citation type="journal article" date="2022" name="Evol. Bioinform. Online">
        <title>Draft Genome Sequence of Oceanobacillus jordanicus Strain GSFE11, a Halotolerant Plant Growth-Promoting Bacterial Endophyte Isolated From the Jordan Valley.</title>
        <authorList>
            <person name="Alhindi T."/>
            <person name="Albdaiwi R."/>
        </authorList>
    </citation>
    <scope>NUCLEOTIDE SEQUENCE [LARGE SCALE GENOMIC DNA]</scope>
    <source>
        <strain evidence="3 4">GSFE11</strain>
    </source>
</reference>
<dbReference type="GO" id="GO:0008237">
    <property type="term" value="F:metallopeptidase activity"/>
    <property type="evidence" value="ECO:0007669"/>
    <property type="project" value="UniProtKB-KW"/>
</dbReference>
<dbReference type="Pfam" id="PF02517">
    <property type="entry name" value="Rce1-like"/>
    <property type="match status" value="1"/>
</dbReference>
<comment type="caution">
    <text evidence="3">The sequence shown here is derived from an EMBL/GenBank/DDBJ whole genome shotgun (WGS) entry which is preliminary data.</text>
</comment>
<dbReference type="GO" id="GO:0080120">
    <property type="term" value="P:CAAX-box protein maturation"/>
    <property type="evidence" value="ECO:0007669"/>
    <property type="project" value="UniProtKB-ARBA"/>
</dbReference>
<keyword evidence="4" id="KW-1185">Reference proteome</keyword>
<feature type="transmembrane region" description="Helical" evidence="1">
    <location>
        <begin position="111"/>
        <end position="135"/>
    </location>
</feature>
<keyword evidence="1" id="KW-0812">Transmembrane</keyword>
<sequence>MIKKTTYILLSSFFTCAVLAFIEHGIEINYVIKTVCKISFFFIVVWVYMKLFKDFHFKQVLALSKMGRREWLKVMILGISSAGIVLAAYLLFLPQIDLNLIQQDLTDRLGITATGFIFVGIYVSFGNSLLEEYFFRGFIFFNLPRKWGYIYSPLLFASYHIPMIMLWFTAEIILICFIGLWVIGLVFQLVNEKNRTIWASWIIHICADLMIIIIGLNLFY</sequence>
<evidence type="ECO:0000256" key="1">
    <source>
        <dbReference type="SAM" id="Phobius"/>
    </source>
</evidence>
<keyword evidence="1" id="KW-0472">Membrane</keyword>
<dbReference type="InterPro" id="IPR003675">
    <property type="entry name" value="Rce1/LyrA-like_dom"/>
</dbReference>
<dbReference type="RefSeq" id="WP_238019045.1">
    <property type="nucleotide sequence ID" value="NZ_JAIFZM010000005.1"/>
</dbReference>
<dbReference type="EMBL" id="JAIFZM010000005">
    <property type="protein sequence ID" value="MCG3418908.1"/>
    <property type="molecule type" value="Genomic_DNA"/>
</dbReference>
<feature type="domain" description="CAAX prenyl protease 2/Lysostaphin resistance protein A-like" evidence="2">
    <location>
        <begin position="116"/>
        <end position="210"/>
    </location>
</feature>
<dbReference type="AlphaFoldDB" id="A0AAW5B5T1"/>
<feature type="transmembrane region" description="Helical" evidence="1">
    <location>
        <begin position="147"/>
        <end position="166"/>
    </location>
</feature>
<evidence type="ECO:0000313" key="4">
    <source>
        <dbReference type="Proteomes" id="UP001199631"/>
    </source>
</evidence>